<feature type="coiled-coil region" evidence="1">
    <location>
        <begin position="174"/>
        <end position="218"/>
    </location>
</feature>
<organism evidence="3 4">
    <name type="scientific">Trifolium subterraneum</name>
    <name type="common">Subterranean clover</name>
    <dbReference type="NCBI Taxonomy" id="3900"/>
    <lineage>
        <taxon>Eukaryota</taxon>
        <taxon>Viridiplantae</taxon>
        <taxon>Streptophyta</taxon>
        <taxon>Embryophyta</taxon>
        <taxon>Tracheophyta</taxon>
        <taxon>Spermatophyta</taxon>
        <taxon>Magnoliopsida</taxon>
        <taxon>eudicotyledons</taxon>
        <taxon>Gunneridae</taxon>
        <taxon>Pentapetalae</taxon>
        <taxon>rosids</taxon>
        <taxon>fabids</taxon>
        <taxon>Fabales</taxon>
        <taxon>Fabaceae</taxon>
        <taxon>Papilionoideae</taxon>
        <taxon>50 kb inversion clade</taxon>
        <taxon>NPAAA clade</taxon>
        <taxon>Hologalegina</taxon>
        <taxon>IRL clade</taxon>
        <taxon>Trifolieae</taxon>
        <taxon>Trifolium</taxon>
    </lineage>
</organism>
<reference evidence="4" key="1">
    <citation type="journal article" date="2017" name="Front. Plant Sci.">
        <title>Climate Clever Clovers: New Paradigm to Reduce the Environmental Footprint of Ruminants by Breeding Low Methanogenic Forages Utilizing Haplotype Variation.</title>
        <authorList>
            <person name="Kaur P."/>
            <person name="Appels R."/>
            <person name="Bayer P.E."/>
            <person name="Keeble-Gagnere G."/>
            <person name="Wang J."/>
            <person name="Hirakawa H."/>
            <person name="Shirasawa K."/>
            <person name="Vercoe P."/>
            <person name="Stefanova K."/>
            <person name="Durmic Z."/>
            <person name="Nichols P."/>
            <person name="Revell C."/>
            <person name="Isobe S.N."/>
            <person name="Edwards D."/>
            <person name="Erskine W."/>
        </authorList>
    </citation>
    <scope>NUCLEOTIDE SEQUENCE [LARGE SCALE GENOMIC DNA]</scope>
    <source>
        <strain evidence="4">cv. Daliak</strain>
    </source>
</reference>
<proteinExistence type="predicted"/>
<evidence type="ECO:0000313" key="3">
    <source>
        <dbReference type="EMBL" id="GAU46491.1"/>
    </source>
</evidence>
<dbReference type="EMBL" id="DF974219">
    <property type="protein sequence ID" value="GAU46491.1"/>
    <property type="molecule type" value="Genomic_DNA"/>
</dbReference>
<dbReference type="Proteomes" id="UP000242715">
    <property type="component" value="Unassembled WGS sequence"/>
</dbReference>
<evidence type="ECO:0000256" key="2">
    <source>
        <dbReference type="SAM" id="MobiDB-lite"/>
    </source>
</evidence>
<keyword evidence="4" id="KW-1185">Reference proteome</keyword>
<accession>A0A2Z6NR02</accession>
<feature type="compositionally biased region" description="Acidic residues" evidence="2">
    <location>
        <begin position="240"/>
        <end position="253"/>
    </location>
</feature>
<name>A0A2Z6NR02_TRISU</name>
<keyword evidence="1" id="KW-0175">Coiled coil</keyword>
<evidence type="ECO:0000313" key="4">
    <source>
        <dbReference type="Proteomes" id="UP000242715"/>
    </source>
</evidence>
<feature type="region of interest" description="Disordered" evidence="2">
    <location>
        <begin position="224"/>
        <end position="253"/>
    </location>
</feature>
<dbReference type="Pfam" id="PF03004">
    <property type="entry name" value="Transposase_24"/>
    <property type="match status" value="1"/>
</dbReference>
<dbReference type="AlphaFoldDB" id="A0A2Z6NR02"/>
<gene>
    <name evidence="3" type="ORF">TSUD_402460</name>
</gene>
<sequence length="253" mass="28426">MKKPKWMEIEGWTCLTNSWQQEDFKLRSQRNKINRASSKGGALHTTGRKAHHDIALDMATKHGRPVHPDELFVVTHKKKNSDWVDRRSERTHAEYHDRLTKMTQTTQTDGGAIGDTQEVVGSQRIQIWKDVSGGKSQGRCYGTGHLAVNLRPGVIHLTYEVEAAHIREHENQIVAAARAEAARAEAARAEAAALRADVAKTEGQTKNMETKIEEFSRRMLALESGSCSGHSRNSHPHYDDELDDQSVDDEEDV</sequence>
<evidence type="ECO:0000256" key="1">
    <source>
        <dbReference type="SAM" id="Coils"/>
    </source>
</evidence>
<dbReference type="OrthoDB" id="1431166at2759"/>
<dbReference type="InterPro" id="IPR004252">
    <property type="entry name" value="Probable_transposase_24"/>
</dbReference>
<protein>
    <submittedName>
        <fullName evidence="3">Uncharacterized protein</fullName>
    </submittedName>
</protein>